<evidence type="ECO:0000313" key="1">
    <source>
        <dbReference type="EMBL" id="GMT30287.1"/>
    </source>
</evidence>
<reference evidence="1" key="1">
    <citation type="submission" date="2023-10" db="EMBL/GenBank/DDBJ databases">
        <title>Genome assembly of Pristionchus species.</title>
        <authorList>
            <person name="Yoshida K."/>
            <person name="Sommer R.J."/>
        </authorList>
    </citation>
    <scope>NUCLEOTIDE SEQUENCE</scope>
    <source>
        <strain evidence="1">RS5133</strain>
    </source>
</reference>
<keyword evidence="2" id="KW-1185">Reference proteome</keyword>
<feature type="non-terminal residue" evidence="1">
    <location>
        <position position="191"/>
    </location>
</feature>
<protein>
    <submittedName>
        <fullName evidence="1">Uncharacterized protein</fullName>
    </submittedName>
</protein>
<sequence>FKLNPAEPFKFAEKALQCYWGDVFYDDGENVYGTIIKNKDSAKCTRPRESLCESPGGNVTGLEKYVDGEKVMLKCSTKFAFVNNKLFSKADLKCSQYSTPESHLWTGDNDVFTDVEIKNISCVDKLNCDLLDHIDFDTEHLCDNCTKVQITNGRFTCPAGAALVMIETNNNTHTKLDKITCDSDSGKWEYG</sequence>
<feature type="non-terminal residue" evidence="1">
    <location>
        <position position="1"/>
    </location>
</feature>
<accession>A0AAV5WGX9</accession>
<proteinExistence type="predicted"/>
<evidence type="ECO:0000313" key="2">
    <source>
        <dbReference type="Proteomes" id="UP001432322"/>
    </source>
</evidence>
<name>A0AAV5WGX9_9BILA</name>
<gene>
    <name evidence="1" type="ORF">PFISCL1PPCAC_21584</name>
</gene>
<dbReference type="AlphaFoldDB" id="A0AAV5WGX9"/>
<dbReference type="EMBL" id="BTSY01000005">
    <property type="protein sequence ID" value="GMT30287.1"/>
    <property type="molecule type" value="Genomic_DNA"/>
</dbReference>
<dbReference type="Proteomes" id="UP001432322">
    <property type="component" value="Unassembled WGS sequence"/>
</dbReference>
<organism evidence="1 2">
    <name type="scientific">Pristionchus fissidentatus</name>
    <dbReference type="NCBI Taxonomy" id="1538716"/>
    <lineage>
        <taxon>Eukaryota</taxon>
        <taxon>Metazoa</taxon>
        <taxon>Ecdysozoa</taxon>
        <taxon>Nematoda</taxon>
        <taxon>Chromadorea</taxon>
        <taxon>Rhabditida</taxon>
        <taxon>Rhabditina</taxon>
        <taxon>Diplogasteromorpha</taxon>
        <taxon>Diplogasteroidea</taxon>
        <taxon>Neodiplogasteridae</taxon>
        <taxon>Pristionchus</taxon>
    </lineage>
</organism>
<comment type="caution">
    <text evidence="1">The sequence shown here is derived from an EMBL/GenBank/DDBJ whole genome shotgun (WGS) entry which is preliminary data.</text>
</comment>